<dbReference type="EMBL" id="MQUQ01000031">
    <property type="protein sequence ID" value="OLZ43630.1"/>
    <property type="molecule type" value="Genomic_DNA"/>
</dbReference>
<dbReference type="OrthoDB" id="9934162at2"/>
<keyword evidence="2" id="KW-1185">Reference proteome</keyword>
<dbReference type="AlphaFoldDB" id="A0A1R0KET2"/>
<protein>
    <submittedName>
        <fullName evidence="1">Uncharacterized protein</fullName>
    </submittedName>
</protein>
<gene>
    <name evidence="1" type="ORF">BS329_38905</name>
</gene>
<proteinExistence type="predicted"/>
<evidence type="ECO:0000313" key="1">
    <source>
        <dbReference type="EMBL" id="OLZ43630.1"/>
    </source>
</evidence>
<comment type="caution">
    <text evidence="1">The sequence shown here is derived from an EMBL/GenBank/DDBJ whole genome shotgun (WGS) entry which is preliminary data.</text>
</comment>
<sequence>MLRTTTWVRLNWGDFKELTEKQKHLVVISNRGRLVAAAMPPDQWKAMATARGIDLARLIRKGDSAVKQGLAEALRDAARGMATVSENVYGKYDTLVIAPVSILDDTVREDYARQAKRAYAEARGPAVWWSGFRRDGRPGCLSV</sequence>
<organism evidence="1 2">
    <name type="scientific">Amycolatopsis coloradensis</name>
    <dbReference type="NCBI Taxonomy" id="76021"/>
    <lineage>
        <taxon>Bacteria</taxon>
        <taxon>Bacillati</taxon>
        <taxon>Actinomycetota</taxon>
        <taxon>Actinomycetes</taxon>
        <taxon>Pseudonocardiales</taxon>
        <taxon>Pseudonocardiaceae</taxon>
        <taxon>Amycolatopsis</taxon>
    </lineage>
</organism>
<reference evidence="1 2" key="1">
    <citation type="submission" date="2016-01" db="EMBL/GenBank/DDBJ databases">
        <title>Amycolatopsis coloradensis genome sequencing and assembly.</title>
        <authorList>
            <person name="Mayilraj S."/>
        </authorList>
    </citation>
    <scope>NUCLEOTIDE SEQUENCE [LARGE SCALE GENOMIC DNA]</scope>
    <source>
        <strain evidence="1 2">DSM 44225</strain>
    </source>
</reference>
<evidence type="ECO:0000313" key="2">
    <source>
        <dbReference type="Proteomes" id="UP000187486"/>
    </source>
</evidence>
<accession>A0A1R0KET2</accession>
<name>A0A1R0KET2_9PSEU</name>
<dbReference type="Proteomes" id="UP000187486">
    <property type="component" value="Unassembled WGS sequence"/>
</dbReference>
<dbReference type="RefSeq" id="WP_076168288.1">
    <property type="nucleotide sequence ID" value="NZ_MQUQ01000031.1"/>
</dbReference>